<accession>A0AA40FAX7</accession>
<gene>
    <name evidence="2" type="ORF">B0T18DRAFT_37482</name>
</gene>
<comment type="caution">
    <text evidence="2">The sequence shown here is derived from an EMBL/GenBank/DDBJ whole genome shotgun (WGS) entry which is preliminary data.</text>
</comment>
<proteinExistence type="predicted"/>
<organism evidence="2 3">
    <name type="scientific">Schizothecium vesticola</name>
    <dbReference type="NCBI Taxonomy" id="314040"/>
    <lineage>
        <taxon>Eukaryota</taxon>
        <taxon>Fungi</taxon>
        <taxon>Dikarya</taxon>
        <taxon>Ascomycota</taxon>
        <taxon>Pezizomycotina</taxon>
        <taxon>Sordariomycetes</taxon>
        <taxon>Sordariomycetidae</taxon>
        <taxon>Sordariales</taxon>
        <taxon>Schizotheciaceae</taxon>
        <taxon>Schizothecium</taxon>
    </lineage>
</organism>
<feature type="compositionally biased region" description="Low complexity" evidence="1">
    <location>
        <begin position="92"/>
        <end position="103"/>
    </location>
</feature>
<dbReference type="EMBL" id="JAUKUD010000001">
    <property type="protein sequence ID" value="KAK0754463.1"/>
    <property type="molecule type" value="Genomic_DNA"/>
</dbReference>
<dbReference type="AlphaFoldDB" id="A0AA40FAX7"/>
<dbReference type="Proteomes" id="UP001172155">
    <property type="component" value="Unassembled WGS sequence"/>
</dbReference>
<evidence type="ECO:0000256" key="1">
    <source>
        <dbReference type="SAM" id="MobiDB-lite"/>
    </source>
</evidence>
<keyword evidence="3" id="KW-1185">Reference proteome</keyword>
<reference evidence="2" key="1">
    <citation type="submission" date="2023-06" db="EMBL/GenBank/DDBJ databases">
        <title>Genome-scale phylogeny and comparative genomics of the fungal order Sordariales.</title>
        <authorList>
            <consortium name="Lawrence Berkeley National Laboratory"/>
            <person name="Hensen N."/>
            <person name="Bonometti L."/>
            <person name="Westerberg I."/>
            <person name="Brannstrom I.O."/>
            <person name="Guillou S."/>
            <person name="Cros-Aarteil S."/>
            <person name="Calhoun S."/>
            <person name="Haridas S."/>
            <person name="Kuo A."/>
            <person name="Mondo S."/>
            <person name="Pangilinan J."/>
            <person name="Riley R."/>
            <person name="LaButti K."/>
            <person name="Andreopoulos B."/>
            <person name="Lipzen A."/>
            <person name="Chen C."/>
            <person name="Yanf M."/>
            <person name="Daum C."/>
            <person name="Ng V."/>
            <person name="Clum A."/>
            <person name="Steindorff A."/>
            <person name="Ohm R."/>
            <person name="Martin F."/>
            <person name="Silar P."/>
            <person name="Natvig D."/>
            <person name="Lalanne C."/>
            <person name="Gautier V."/>
            <person name="Ament-velasquez S.L."/>
            <person name="Kruys A."/>
            <person name="Hutchinson M.I."/>
            <person name="Powell A.J."/>
            <person name="Barry K."/>
            <person name="Miller A.N."/>
            <person name="Grigoriev I.V."/>
            <person name="Debuchy R."/>
            <person name="Gladieux P."/>
            <person name="Thoren M.H."/>
            <person name="Johannesson H."/>
        </authorList>
    </citation>
    <scope>NUCLEOTIDE SEQUENCE</scope>
    <source>
        <strain evidence="2">SMH3187-1</strain>
    </source>
</reference>
<feature type="compositionally biased region" description="Polar residues" evidence="1">
    <location>
        <begin position="141"/>
        <end position="150"/>
    </location>
</feature>
<evidence type="ECO:0000313" key="2">
    <source>
        <dbReference type="EMBL" id="KAK0754463.1"/>
    </source>
</evidence>
<feature type="compositionally biased region" description="Basic residues" evidence="1">
    <location>
        <begin position="64"/>
        <end position="75"/>
    </location>
</feature>
<feature type="region of interest" description="Disordered" evidence="1">
    <location>
        <begin position="1"/>
        <end position="150"/>
    </location>
</feature>
<name>A0AA40FAX7_9PEZI</name>
<sequence length="150" mass="16915">MSFSLSTSSPTIPRHPAWSSPILSKRRKFNPEPKPPLRPSTTASRGSRYSPTSPLFPNVVAIHKQFRQRRQKFKHTSQATYHRPQVETTNHRPPTSARAPAPRVIIPGRRYPLTQQSGRKKSESSETLATQRLEPSRHRGSTSPADKSTT</sequence>
<feature type="compositionally biased region" description="Polar residues" evidence="1">
    <location>
        <begin position="1"/>
        <end position="11"/>
    </location>
</feature>
<evidence type="ECO:0000313" key="3">
    <source>
        <dbReference type="Proteomes" id="UP001172155"/>
    </source>
</evidence>
<protein>
    <submittedName>
        <fullName evidence="2">Uncharacterized protein</fullName>
    </submittedName>
</protein>
<feature type="compositionally biased region" description="Polar residues" evidence="1">
    <location>
        <begin position="39"/>
        <end position="55"/>
    </location>
</feature>